<dbReference type="PANTHER" id="PTHR21043:SF0">
    <property type="entry name" value="MITOCHONDRIAL ASSEMBLY OF RIBOSOMAL LARGE SUBUNIT PROTEIN 1"/>
    <property type="match status" value="1"/>
</dbReference>
<dbReference type="EMBL" id="WVUD01000011">
    <property type="protein sequence ID" value="MYL83177.1"/>
    <property type="molecule type" value="Genomic_DNA"/>
</dbReference>
<keyword evidence="2" id="KW-0963">Cytoplasm</keyword>
<dbReference type="SUPFAM" id="SSF81301">
    <property type="entry name" value="Nucleotidyltransferase"/>
    <property type="match status" value="1"/>
</dbReference>
<dbReference type="InterPro" id="IPR043519">
    <property type="entry name" value="NT_sf"/>
</dbReference>
<comment type="caution">
    <text evidence="4">The sequence shown here is derived from an EMBL/GenBank/DDBJ whole genome shotgun (WGS) entry which is preliminary data.</text>
</comment>
<keyword evidence="5" id="KW-1185">Reference proteome</keyword>
<comment type="function">
    <text evidence="2">Functions as a ribosomal silencing factor. Interacts with ribosomal protein uL14 (rplN), blocking formation of intersubunit bridge B8. Prevents association of the 30S and 50S ribosomal subunits and the formation of functional ribosomes, thus repressing translation.</text>
</comment>
<dbReference type="Proteomes" id="UP000482487">
    <property type="component" value="Unassembled WGS sequence"/>
</dbReference>
<accession>A0A7C9N0E6</accession>
<dbReference type="RefSeq" id="WP_160960277.1">
    <property type="nucleotide sequence ID" value="NZ_WVUD01000011.1"/>
</dbReference>
<protein>
    <recommendedName>
        <fullName evidence="2">Ribosomal silencing factor RsfS</fullName>
    </recommendedName>
</protein>
<dbReference type="GO" id="GO:0043023">
    <property type="term" value="F:ribosomal large subunit binding"/>
    <property type="evidence" value="ECO:0007669"/>
    <property type="project" value="TreeGrafter"/>
</dbReference>
<proteinExistence type="inferred from homology"/>
<dbReference type="AlphaFoldDB" id="A0A7C9N0E6"/>
<dbReference type="PANTHER" id="PTHR21043">
    <property type="entry name" value="IOJAP SUPERFAMILY ORTHOLOG"/>
    <property type="match status" value="1"/>
</dbReference>
<dbReference type="NCBIfam" id="TIGR00090">
    <property type="entry name" value="rsfS_iojap_ybeB"/>
    <property type="match status" value="1"/>
</dbReference>
<dbReference type="Gene3D" id="3.30.460.10">
    <property type="entry name" value="Beta Polymerase, domain 2"/>
    <property type="match status" value="1"/>
</dbReference>
<keyword evidence="2" id="KW-0678">Repressor</keyword>
<dbReference type="HAMAP" id="MF_01477">
    <property type="entry name" value="Iojap_RsfS"/>
    <property type="match status" value="1"/>
</dbReference>
<dbReference type="GO" id="GO:0017148">
    <property type="term" value="P:negative regulation of translation"/>
    <property type="evidence" value="ECO:0007669"/>
    <property type="project" value="UniProtKB-UniRule"/>
</dbReference>
<evidence type="ECO:0000256" key="3">
    <source>
        <dbReference type="SAM" id="MobiDB-lite"/>
    </source>
</evidence>
<evidence type="ECO:0000256" key="2">
    <source>
        <dbReference type="HAMAP-Rule" id="MF_01477"/>
    </source>
</evidence>
<name>A0A7C9N0E6_9BACT</name>
<comment type="subcellular location">
    <subcellularLocation>
        <location evidence="2">Cytoplasm</location>
    </subcellularLocation>
</comment>
<organism evidence="4 5">
    <name type="scientific">Solidesulfovibrio aerotolerans</name>
    <dbReference type="NCBI Taxonomy" id="295255"/>
    <lineage>
        <taxon>Bacteria</taxon>
        <taxon>Pseudomonadati</taxon>
        <taxon>Thermodesulfobacteriota</taxon>
        <taxon>Desulfovibrionia</taxon>
        <taxon>Desulfovibrionales</taxon>
        <taxon>Desulfovibrionaceae</taxon>
        <taxon>Solidesulfovibrio</taxon>
    </lineage>
</organism>
<reference evidence="4 5" key="1">
    <citation type="submission" date="2020-01" db="EMBL/GenBank/DDBJ databases">
        <title>Genome sequence of Desulfovibrio aerotolerans DSM 16695(T).</title>
        <authorList>
            <person name="Karnachuk O."/>
            <person name="Avakyan M."/>
            <person name="Mardanov A."/>
            <person name="Kadnikov V."/>
            <person name="Ravin N."/>
        </authorList>
    </citation>
    <scope>NUCLEOTIDE SEQUENCE [LARGE SCALE GENOMIC DNA]</scope>
    <source>
        <strain evidence="4 5">DSM 16695</strain>
    </source>
</reference>
<dbReference type="InterPro" id="IPR004394">
    <property type="entry name" value="Iojap/RsfS/C7orf30"/>
</dbReference>
<feature type="region of interest" description="Disordered" evidence="3">
    <location>
        <begin position="121"/>
        <end position="155"/>
    </location>
</feature>
<dbReference type="GO" id="GO:0042256">
    <property type="term" value="P:cytosolic ribosome assembly"/>
    <property type="evidence" value="ECO:0007669"/>
    <property type="project" value="UniProtKB-UniRule"/>
</dbReference>
<feature type="compositionally biased region" description="Acidic residues" evidence="3">
    <location>
        <begin position="135"/>
        <end position="147"/>
    </location>
</feature>
<evidence type="ECO:0000313" key="5">
    <source>
        <dbReference type="Proteomes" id="UP000482487"/>
    </source>
</evidence>
<gene>
    <name evidence="2 4" type="primary">rsfS</name>
    <name evidence="4" type="ORF">GTA51_08510</name>
</gene>
<keyword evidence="2" id="KW-0810">Translation regulation</keyword>
<dbReference type="GO" id="GO:0090071">
    <property type="term" value="P:negative regulation of ribosome biogenesis"/>
    <property type="evidence" value="ECO:0007669"/>
    <property type="project" value="UniProtKB-UniRule"/>
</dbReference>
<dbReference type="OrthoDB" id="9793681at2"/>
<comment type="similarity">
    <text evidence="1 2">Belongs to the Iojap/RsfS family.</text>
</comment>
<dbReference type="Pfam" id="PF02410">
    <property type="entry name" value="RsfS"/>
    <property type="match status" value="1"/>
</dbReference>
<comment type="subunit">
    <text evidence="2">Interacts with ribosomal protein uL14 (rplN).</text>
</comment>
<sequence length="155" mass="16758">MPAKPTDANISPAHKATRVAAWLHEKKAKDIKAVDVTGLSPICEAMVMASAQSIRQAQALADHVLACCGDHGFSYLGMEGYRTGQWVLVDLNDVVVNIFQEDQRSFYNLEGLWSEGKPIALSLSKPSDAPKTSAEDDDDDDIEESEDAQGPTNPA</sequence>
<evidence type="ECO:0000313" key="4">
    <source>
        <dbReference type="EMBL" id="MYL83177.1"/>
    </source>
</evidence>
<evidence type="ECO:0000256" key="1">
    <source>
        <dbReference type="ARBA" id="ARBA00010574"/>
    </source>
</evidence>
<dbReference type="GO" id="GO:0005737">
    <property type="term" value="C:cytoplasm"/>
    <property type="evidence" value="ECO:0007669"/>
    <property type="project" value="UniProtKB-SubCell"/>
</dbReference>